<reference evidence="2 3" key="1">
    <citation type="journal article" date="2018" name="Sci. Rep.">
        <title>Genomic signatures of local adaptation to the degree of environmental predictability in rotifers.</title>
        <authorList>
            <person name="Franch-Gras L."/>
            <person name="Hahn C."/>
            <person name="Garcia-Roger E.M."/>
            <person name="Carmona M.J."/>
            <person name="Serra M."/>
            <person name="Gomez A."/>
        </authorList>
    </citation>
    <scope>NUCLEOTIDE SEQUENCE [LARGE SCALE GENOMIC DNA]</scope>
    <source>
        <strain evidence="2">HYR1</strain>
    </source>
</reference>
<accession>A0A3M7QVV2</accession>
<dbReference type="AlphaFoldDB" id="A0A3M7QVV2"/>
<feature type="transmembrane region" description="Helical" evidence="1">
    <location>
        <begin position="85"/>
        <end position="109"/>
    </location>
</feature>
<protein>
    <submittedName>
        <fullName evidence="2">Uncharacterized protein</fullName>
    </submittedName>
</protein>
<keyword evidence="3" id="KW-1185">Reference proteome</keyword>
<dbReference type="EMBL" id="REGN01004938">
    <property type="protein sequence ID" value="RNA15490.1"/>
    <property type="molecule type" value="Genomic_DNA"/>
</dbReference>
<sequence length="173" mass="20244">MNVDARPVVCLPRLEDFLFVDLIFLFDRKKEGLSLSNSEKILENKKLLIKTNFKLQASGFKTEAYIEFFKPGRNWQFFLRHTSSLLFATNLKVIFFIILFHILLPYSLLNQAIDFKKEEQTSRIECFTNDLVADIRIIKIEKSFIRNSLNLSSYAFILVAFPLFKEINSMTGE</sequence>
<keyword evidence="1" id="KW-0812">Transmembrane</keyword>
<comment type="caution">
    <text evidence="2">The sequence shown here is derived from an EMBL/GenBank/DDBJ whole genome shotgun (WGS) entry which is preliminary data.</text>
</comment>
<proteinExistence type="predicted"/>
<evidence type="ECO:0000313" key="2">
    <source>
        <dbReference type="EMBL" id="RNA15490.1"/>
    </source>
</evidence>
<name>A0A3M7QVV2_BRAPC</name>
<evidence type="ECO:0000256" key="1">
    <source>
        <dbReference type="SAM" id="Phobius"/>
    </source>
</evidence>
<keyword evidence="1" id="KW-0472">Membrane</keyword>
<evidence type="ECO:0000313" key="3">
    <source>
        <dbReference type="Proteomes" id="UP000276133"/>
    </source>
</evidence>
<gene>
    <name evidence="2" type="ORF">BpHYR1_022996</name>
</gene>
<dbReference type="Proteomes" id="UP000276133">
    <property type="component" value="Unassembled WGS sequence"/>
</dbReference>
<organism evidence="2 3">
    <name type="scientific">Brachionus plicatilis</name>
    <name type="common">Marine rotifer</name>
    <name type="synonym">Brachionus muelleri</name>
    <dbReference type="NCBI Taxonomy" id="10195"/>
    <lineage>
        <taxon>Eukaryota</taxon>
        <taxon>Metazoa</taxon>
        <taxon>Spiralia</taxon>
        <taxon>Gnathifera</taxon>
        <taxon>Rotifera</taxon>
        <taxon>Eurotatoria</taxon>
        <taxon>Monogononta</taxon>
        <taxon>Pseudotrocha</taxon>
        <taxon>Ploima</taxon>
        <taxon>Brachionidae</taxon>
        <taxon>Brachionus</taxon>
    </lineage>
</organism>
<keyword evidence="1" id="KW-1133">Transmembrane helix</keyword>